<accession>A0ABR2L4B1</accession>
<evidence type="ECO:0000256" key="8">
    <source>
        <dbReference type="ARBA" id="ARBA00023136"/>
    </source>
</evidence>
<dbReference type="Gene3D" id="1.10.510.10">
    <property type="entry name" value="Transferase(Phosphotransferase) domain 1"/>
    <property type="match status" value="1"/>
</dbReference>
<dbReference type="PROSITE" id="PS50011">
    <property type="entry name" value="PROTEIN_KINASE_DOM"/>
    <property type="match status" value="1"/>
</dbReference>
<dbReference type="InterPro" id="IPR001245">
    <property type="entry name" value="Ser-Thr/Tyr_kinase_cat_dom"/>
</dbReference>
<dbReference type="Pfam" id="PF21090">
    <property type="entry name" value="P-loop_SecA"/>
    <property type="match status" value="1"/>
</dbReference>
<keyword evidence="4" id="KW-0067">ATP-binding</keyword>
<evidence type="ECO:0000259" key="12">
    <source>
        <dbReference type="PROSITE" id="PS51196"/>
    </source>
</evidence>
<evidence type="ECO:0000256" key="10">
    <source>
        <dbReference type="SAM" id="Phobius"/>
    </source>
</evidence>
<dbReference type="Proteomes" id="UP001470230">
    <property type="component" value="Unassembled WGS sequence"/>
</dbReference>
<dbReference type="InterPro" id="IPR044722">
    <property type="entry name" value="SecA_SF2_C"/>
</dbReference>
<evidence type="ECO:0000256" key="4">
    <source>
        <dbReference type="ARBA" id="ARBA00022840"/>
    </source>
</evidence>
<keyword evidence="7" id="KW-0811">Translocation</keyword>
<evidence type="ECO:0000313" key="13">
    <source>
        <dbReference type="EMBL" id="KAK8898192.1"/>
    </source>
</evidence>
<dbReference type="InterPro" id="IPR014018">
    <property type="entry name" value="SecA_motor_DEAD"/>
</dbReference>
<keyword evidence="10" id="KW-0812">Transmembrane</keyword>
<evidence type="ECO:0000256" key="2">
    <source>
        <dbReference type="ARBA" id="ARBA00022448"/>
    </source>
</evidence>
<dbReference type="InterPro" id="IPR000719">
    <property type="entry name" value="Prot_kinase_dom"/>
</dbReference>
<dbReference type="Pfam" id="PF07714">
    <property type="entry name" value="PK_Tyr_Ser-Thr"/>
    <property type="match status" value="1"/>
</dbReference>
<keyword evidence="8 10" id="KW-0472">Membrane</keyword>
<dbReference type="InterPro" id="IPR011115">
    <property type="entry name" value="SecA_DEAD"/>
</dbReference>
<keyword evidence="3" id="KW-0547">Nucleotide-binding</keyword>
<feature type="transmembrane region" description="Helical" evidence="10">
    <location>
        <begin position="1414"/>
        <end position="1440"/>
    </location>
</feature>
<feature type="transmembrane region" description="Helical" evidence="10">
    <location>
        <begin position="1558"/>
        <end position="1578"/>
    </location>
</feature>
<dbReference type="EMBL" id="JAPFFF010000001">
    <property type="protein sequence ID" value="KAK8898192.1"/>
    <property type="molecule type" value="Genomic_DNA"/>
</dbReference>
<organism evidence="13 14">
    <name type="scientific">Tritrichomonas musculus</name>
    <dbReference type="NCBI Taxonomy" id="1915356"/>
    <lineage>
        <taxon>Eukaryota</taxon>
        <taxon>Metamonada</taxon>
        <taxon>Parabasalia</taxon>
        <taxon>Tritrichomonadida</taxon>
        <taxon>Tritrichomonadidae</taxon>
        <taxon>Tritrichomonas</taxon>
    </lineage>
</organism>
<proteinExistence type="inferred from homology"/>
<feature type="domain" description="SecA family profile" evidence="12">
    <location>
        <begin position="369"/>
        <end position="1117"/>
    </location>
</feature>
<evidence type="ECO:0000313" key="14">
    <source>
        <dbReference type="Proteomes" id="UP001470230"/>
    </source>
</evidence>
<dbReference type="Pfam" id="PF07517">
    <property type="entry name" value="SecA_DEAD"/>
    <property type="match status" value="2"/>
</dbReference>
<name>A0ABR2L4B1_9EUKA</name>
<sequence length="1936" mass="226630">MPLLDPPLQYALVCQQSKDSDNDYSFLLKYLKTAGDNIALHSELQVFEASIKFKKDLIHLIPFLANILQCKITENDLKAPTIKNYYKFIYDRIKMPNKEGQRKKLSGNFYVSTDPFHTRFYKPDIYKSFFHNWFLTDTNMAILRLDLSVSGVIDEYMQMIKFETNIMKGSGYTLVLCVKCDLKEYLNFLFELIQDDQFAEIHLNIIDNSFVSTFLHEFKAKYQFSLKSFIYLYCHYIDNKQTDDRSIYKVLKKTFRFKIISFAGNADEFHVKYKLNNVVPFPFCKNGFNKPFLRIRLSNIPLYDSEKDTFYSLPTKVSGLGIGYIDAKDFLIWKDQFIKIDFEDEEKNNDIEQMYIEFDDIHKIRPELYINNQLLLSKIQQTTLDKVKEINNDIKKVKEKNNKFSKKIVLSLFNDKKIKKWLEYVANAYIYTLKLSGIDFFTHQTQIYTAYEACKQFILKKEDSKSRGIVFQVETGEGKTCIVCLIAAALALMKKTVHITSSNIKLSIRDYEESYKFFKLLDLKPAILLHYDDLPNSVKNNLKQMKIAKNSKKAFKKTKQESNDNNTQKTDDSNEENFRHIFEDCYQNDFDGFFKYNEEKYLQNNNQTSSSNDNNCYSLDFYDPNLFKNSSKMNFSICGLNLNEDDDKSSKKEANVIFSTFVYFECLYLRMMELSPGSVQKYFQNCRLLIDEADSILIDEITNGTIISRTTRSKLRKVLEFVYDSKMSGESAENTLQLAKEKFLRECHDLNIKHINQMYSEIDLVRQPEFTNGKKYSIETIVVKNNKKRNRLIKNVLNFICDVGLEVGKGLIKEFTKDIDDEDNDDDDDDDDDDEDDDEEEEEEDMAHPIEFHYIVPFSYDSNGILEPNKEFNGFIQQFIAIKEWKENNVPNIIVRDMSLSYLYVSHPIFVKLYNSVCGFTGTIGNKNDKKIYKKEYNLTTIKIPRHNANQNVEFPMIICENVNSQNTKIANEISSFHEKGYPVLAIFQDLKDIEIVQDLLRRRKLKNINIFDGRKETVRPDFIAGKEGAISLGTNVCGRGTNIRIKGKPLHIIVAYYSSNIRVMQQAFGRTARQGQKGSYRVICLASQFFNPKNELNKEINNAMKDFSIKNKKQREFVEHFKINRDWVFTGYLEKQIIQEKDILNLREAKINVNRIVAFNYEFPVCMSNETFLRIQIQKIFSILNCPNSQFTWRLFQRYIREMILQSWSLMINELDQKYMNKKKGTKYEEELNNNISNLYKSLEKYLPNQDFSIVQTFFHIFNEVLNKYQDKVINGFCQIASPYLQFNPSEFFSCQAGFKPYSLLTKSGARITNKNYKKTNYIHDPELKYERREKTNKITLLSITQKIDDIFDKIFQKVNEILGSKTFLKFFLRRTLGGCEFGVCLNLNIIRKEFGDEENDDDFYCIVDKDPLLVFTIFVRSLIPVLATILICVLVYVASIAKKIAKWFTFPSNAKEALKKTVSVVVNIVSSTISQKLLDKIIEFLENTFNNQLHDLHKFGKTGIFTADILNKLKSLFDTNAAVDITKNVSEHLGNLFQFKTNFDKLVQNCLDPVRLMKISVLILLCIATFIINFRFKRVSIQDYSNDAKEYDSNYGKEKMNELAKKHKKDVSLDHNLNPIDPKLDTKINESYEDLSKSYKNRMKICEFFDKIIQIADFQIDKKAVFDTGLAVVQDCLLIAEKKKCMRMSYHGTKKAFLQQVLFYSTNQFPSIVSFIGYCFDKKKQYIFLEKKEKGSLENYINEKSEAKLNATQKLIIAYGVARAVDFLHKNDIVHRNINPSNIFLDSNFYPYLSDFYYAKHIDIETSYTLYNTKVRYSAPEFIEDYKNHQNSKKIDVFSFGMTLYHIITEMGPYKFDSETAAAINITNGYFPSFYDSDMPEWEKLIESCWELDPQKRPTFDKICCILESKEFVNNKIDANAFHIYKSKFEKSIK</sequence>
<comment type="caution">
    <text evidence="13">The sequence shown here is derived from an EMBL/GenBank/DDBJ whole genome shotgun (WGS) entry which is preliminary data.</text>
</comment>
<dbReference type="PROSITE" id="PS51196">
    <property type="entry name" value="SECA_MOTOR_DEAD"/>
    <property type="match status" value="1"/>
</dbReference>
<keyword evidence="2" id="KW-0813">Transport</keyword>
<dbReference type="SUPFAM" id="SSF52540">
    <property type="entry name" value="P-loop containing nucleoside triphosphate hydrolases"/>
    <property type="match status" value="2"/>
</dbReference>
<feature type="region of interest" description="Disordered" evidence="9">
    <location>
        <begin position="553"/>
        <end position="574"/>
    </location>
</feature>
<feature type="region of interest" description="Disordered" evidence="9">
    <location>
        <begin position="818"/>
        <end position="846"/>
    </location>
</feature>
<dbReference type="InterPro" id="IPR011009">
    <property type="entry name" value="Kinase-like_dom_sf"/>
</dbReference>
<evidence type="ECO:0000259" key="11">
    <source>
        <dbReference type="PROSITE" id="PS50011"/>
    </source>
</evidence>
<dbReference type="PANTHER" id="PTHR30612:SF0">
    <property type="entry name" value="CHLOROPLAST PROTEIN-TRANSPORTING ATPASE"/>
    <property type="match status" value="1"/>
</dbReference>
<dbReference type="Gene3D" id="3.40.50.300">
    <property type="entry name" value="P-loop containing nucleotide triphosphate hydrolases"/>
    <property type="match status" value="2"/>
</dbReference>
<evidence type="ECO:0000256" key="5">
    <source>
        <dbReference type="ARBA" id="ARBA00022927"/>
    </source>
</evidence>
<evidence type="ECO:0000256" key="7">
    <source>
        <dbReference type="ARBA" id="ARBA00023010"/>
    </source>
</evidence>
<evidence type="ECO:0000256" key="9">
    <source>
        <dbReference type="SAM" id="MobiDB-lite"/>
    </source>
</evidence>
<evidence type="ECO:0000256" key="6">
    <source>
        <dbReference type="ARBA" id="ARBA00022967"/>
    </source>
</evidence>
<feature type="domain" description="Protein kinase" evidence="11">
    <location>
        <begin position="1657"/>
        <end position="1915"/>
    </location>
</feature>
<feature type="compositionally biased region" description="Acidic residues" evidence="9">
    <location>
        <begin position="819"/>
        <end position="845"/>
    </location>
</feature>
<evidence type="ECO:0000256" key="3">
    <source>
        <dbReference type="ARBA" id="ARBA00022741"/>
    </source>
</evidence>
<keyword evidence="6" id="KW-1278">Translocase</keyword>
<dbReference type="SUPFAM" id="SSF56112">
    <property type="entry name" value="Protein kinase-like (PK-like)"/>
    <property type="match status" value="1"/>
</dbReference>
<protein>
    <recommendedName>
        <fullName evidence="15">Protein translocase subunit SecA</fullName>
    </recommendedName>
</protein>
<evidence type="ECO:0008006" key="15">
    <source>
        <dbReference type="Google" id="ProtNLM"/>
    </source>
</evidence>
<keyword evidence="5" id="KW-0653">Protein transport</keyword>
<dbReference type="PANTHER" id="PTHR30612">
    <property type="entry name" value="SECA INNER MEMBRANE COMPONENT OF SEC PROTEIN SECRETION SYSTEM"/>
    <property type="match status" value="1"/>
</dbReference>
<gene>
    <name evidence="13" type="ORF">M9Y10_000466</name>
</gene>
<evidence type="ECO:0000256" key="1">
    <source>
        <dbReference type="ARBA" id="ARBA00008171"/>
    </source>
</evidence>
<reference evidence="13 14" key="1">
    <citation type="submission" date="2024-04" db="EMBL/GenBank/DDBJ databases">
        <title>Tritrichomonas musculus Genome.</title>
        <authorList>
            <person name="Alves-Ferreira E."/>
            <person name="Grigg M."/>
            <person name="Lorenzi H."/>
            <person name="Galac M."/>
        </authorList>
    </citation>
    <scope>NUCLEOTIDE SEQUENCE [LARGE SCALE GENOMIC DNA]</scope>
    <source>
        <strain evidence="13 14">EAF2021</strain>
    </source>
</reference>
<keyword evidence="14" id="KW-1185">Reference proteome</keyword>
<comment type="similarity">
    <text evidence="1">Belongs to the protein kinase superfamily. TKL Ser/Thr protein kinase family. ROCO subfamily.</text>
</comment>
<dbReference type="InterPro" id="IPR027417">
    <property type="entry name" value="P-loop_NTPase"/>
</dbReference>
<dbReference type="InterPro" id="IPR000185">
    <property type="entry name" value="SecA"/>
</dbReference>
<keyword evidence="10" id="KW-1133">Transmembrane helix</keyword>